<sequence>MLDTERQTYSSHPFSLAQWAYNAIGQPGVHLRVRLRGNSLHVLCQSDRVLDSNNIANRLLHALNAQEGRGKFPINRETPIYQMIIYGRSGNNERPDWIEQIQLKPPQPGKAGKTTSEASLETATTHAAILVSHESLARSGSPDAIARYLSSSLSYLGASIKVQIQTQKSQVTSQNSSFAKQPTTNNQQRLWVICSANYSTDASLLVEPIVKQLRSLELTGFKDAAICSQVSGEAKPEWIVRVNLTPAEVMLEDWAQWGDIQALARLLNQRLSHAEIIVRAVLKESTLHLFCSQAIIGEIKVPDKQTTMGAIAPILELLAPQGIKAATVYGVESDRFSFELEPETPIWIDWLNLPAAAEEELAPATFTLAQQGDLESLTFLLERLVNPNLDQRLTTGGIQLKLRRKQDLLHIMSEGIICPPQTQMVSPITRLLRDLAIPDIGGVRIYGRRAGATAPAWNYGLDFVTRRRQVVEVTPDFSPNEVSHLVVPSTEPGQDSDVIEEDREDSLNPYWEATVQTIGRWLCYTQLLVPTLDNQDLTAVSGRSTSANAQGVTVAIIWSTLGLLLTFQADWFTGQLLRARSLREADLPGNSQVVESALSSTEEPVPIALPEISLQKRGAKENNDFNASGFTREGEKSIIIDETSKSERTSAAQAAILALARSSNPPFNNPLLDQKLALYQQRMTEQGRPDVLIMGSSRALRGVDPHVLQEALAAQGYRDVDIFNFAVNGATAQVVDLMIRRILTPEQLPKLIIWADGARAFNSGRVDATYQAIEDSEGYKQLKAGIFPNPTGIQSQSQDKIAQPFAEFSKRYQSVDDWLNQSLAKLSSTYPQRDDLKSSLRDFFVDMIENRFPQTSTPKDKEESLPEASIDLDGFLPLSIRFNPTTYYQNHPRVAGAYDGDYQTFELKGQQDLALEALLKFAKENNINIVFVNLPLNKDYLDPVRSKYEAEFQQYMRSSPVEQGLIFRNLSNLLLEKPDHFSDPSHLNRYGAYAVSKQLSQDPMIPWSLVVDR</sequence>
<proteinExistence type="predicted"/>
<dbReference type="EMBL" id="JAMZMM010000048">
    <property type="protein sequence ID" value="MCP2728291.1"/>
    <property type="molecule type" value="Genomic_DNA"/>
</dbReference>
<comment type="caution">
    <text evidence="1">The sequence shown here is derived from an EMBL/GenBank/DDBJ whole genome shotgun (WGS) entry which is preliminary data.</text>
</comment>
<dbReference type="Proteomes" id="UP001204953">
    <property type="component" value="Unassembled WGS sequence"/>
</dbReference>
<keyword evidence="2" id="KW-1185">Reference proteome</keyword>
<dbReference type="SUPFAM" id="SSF52266">
    <property type="entry name" value="SGNH hydrolase"/>
    <property type="match status" value="1"/>
</dbReference>
<evidence type="ECO:0000313" key="1">
    <source>
        <dbReference type="EMBL" id="MCP2728291.1"/>
    </source>
</evidence>
<evidence type="ECO:0000313" key="2">
    <source>
        <dbReference type="Proteomes" id="UP001204953"/>
    </source>
</evidence>
<name>A0AAE3GPE1_9CYAN</name>
<dbReference type="AlphaFoldDB" id="A0AAE3GPE1"/>
<gene>
    <name evidence="1" type="ORF">NJ959_07355</name>
</gene>
<organism evidence="1 2">
    <name type="scientific">Limnofasciculus baicalensis BBK-W-15</name>
    <dbReference type="NCBI Taxonomy" id="2699891"/>
    <lineage>
        <taxon>Bacteria</taxon>
        <taxon>Bacillati</taxon>
        <taxon>Cyanobacteriota</taxon>
        <taxon>Cyanophyceae</taxon>
        <taxon>Coleofasciculales</taxon>
        <taxon>Coleofasciculaceae</taxon>
        <taxon>Limnofasciculus</taxon>
        <taxon>Limnofasciculus baicalensis</taxon>
    </lineage>
</organism>
<accession>A0AAE3GPE1</accession>
<reference evidence="1" key="1">
    <citation type="submission" date="2022-06" db="EMBL/GenBank/DDBJ databases">
        <title>New cyanobacteria of genus Symplocastrum in benthos of Lake Baikal.</title>
        <authorList>
            <person name="Sorokovikova E."/>
            <person name="Tikhonova I."/>
            <person name="Krasnopeev A."/>
            <person name="Evseev P."/>
            <person name="Gladkikh A."/>
            <person name="Belykh O."/>
        </authorList>
    </citation>
    <scope>NUCLEOTIDE SEQUENCE</scope>
    <source>
        <strain evidence="1">BBK-W-15</strain>
    </source>
</reference>
<dbReference type="RefSeq" id="WP_254011090.1">
    <property type="nucleotide sequence ID" value="NZ_JAMZMM010000048.1"/>
</dbReference>
<protein>
    <submittedName>
        <fullName evidence="1">DUF1574 family protein</fullName>
    </submittedName>
</protein>